<feature type="transmembrane region" description="Helical" evidence="6">
    <location>
        <begin position="44"/>
        <end position="63"/>
    </location>
</feature>
<dbReference type="Pfam" id="PF02687">
    <property type="entry name" value="FtsX"/>
    <property type="match status" value="2"/>
</dbReference>
<protein>
    <submittedName>
        <fullName evidence="9">FtsX-like permease family protein</fullName>
    </submittedName>
</protein>
<dbReference type="InterPro" id="IPR003838">
    <property type="entry name" value="ABC3_permease_C"/>
</dbReference>
<accession>A0ABT1BSD8</accession>
<evidence type="ECO:0000256" key="4">
    <source>
        <dbReference type="ARBA" id="ARBA00022989"/>
    </source>
</evidence>
<organism evidence="9 10">
    <name type="scientific">Ideonella oryzae</name>
    <dbReference type="NCBI Taxonomy" id="2937441"/>
    <lineage>
        <taxon>Bacteria</taxon>
        <taxon>Pseudomonadati</taxon>
        <taxon>Pseudomonadota</taxon>
        <taxon>Betaproteobacteria</taxon>
        <taxon>Burkholderiales</taxon>
        <taxon>Sphaerotilaceae</taxon>
        <taxon>Ideonella</taxon>
    </lineage>
</organism>
<evidence type="ECO:0000256" key="2">
    <source>
        <dbReference type="ARBA" id="ARBA00022475"/>
    </source>
</evidence>
<feature type="domain" description="MacB-like periplasmic core" evidence="8">
    <location>
        <begin position="44"/>
        <end position="244"/>
    </location>
</feature>
<keyword evidence="5 6" id="KW-0472">Membrane</keyword>
<sequence length="861" mass="90852">MHAAEPSPAVPDTVPPSAAATPPGLWRLAARQLWLDFRAGELRLVLAAVVLAVAALTAVGFFADRLQGGLQRDAAQLLGGDLVVRGDQPLPAELAAQARKAGLAVGSNAVFPSMARADEAQGGATRLVSVKAVSANYPLRGRLGLMDGPEAPPRSAGAPPQGQVWVDAAVTEALGLKVGQDLLLGDARLRIGGLIATEPDRGTGFQSFAPRVMLREEDLPATGLIQPASRVAYRVLVAAEPAQARALARYTQWVRGILKAEGARGVRLDTLESGRPEMRQTLDRASKFLNLVALLAALLSAVAVAIAARDFAQRHLDDCAMLRVLGLSQRRIAAVYLGEFAALGLGGSLAGVLLGAGLHLLFVTLLADLIPASLPPPTVWPALLGLGVGLTLLMGFGVPPVLQLAQVPPLRVLRREMGSIRPASAGVLGAAALAFGALLVVVARDLTLGGIAVGGFAAALALFAALSWVAVKLLGRLVPGAGAPDWLVIATRQVAARPGFTMLQVSALSVGLMALALLVLLRTDLINSWRQATPPDAPNRFVINIQPDQAADFRAMLDGAGVRGYDWYPMIRGRLLTINGTEVGPRYAANDEARRLVEREFNLSHAAQVPPHNLLAAGRWQAGEKDGLSVEAGLAEKLGLKLGDRLRFDITGQTVEGRVTSLRKVDWGSMRVNFFVMFPQAEMPDLPATYIAAFKAPARKGFDNVLTQRFPNITAIDVTATLAQVQAVIDEVIRAVQYLFVFSVAAGLVVLFAALGATREARAHEYAVMRACGASSRLLARVQRAELLGVGALAGGLATLGAVAVGWALARFVFEFSWTAAPWVPLLGMVAGALLALAAGWWGLREVLRRPVMETLRRAAE</sequence>
<keyword evidence="10" id="KW-1185">Reference proteome</keyword>
<evidence type="ECO:0000256" key="1">
    <source>
        <dbReference type="ARBA" id="ARBA00004651"/>
    </source>
</evidence>
<gene>
    <name evidence="9" type="ORF">M0L44_17310</name>
</gene>
<feature type="transmembrane region" description="Helical" evidence="6">
    <location>
        <begin position="502"/>
        <end position="521"/>
    </location>
</feature>
<feature type="transmembrane region" description="Helical" evidence="6">
    <location>
        <begin position="787"/>
        <end position="810"/>
    </location>
</feature>
<feature type="transmembrane region" description="Helical" evidence="6">
    <location>
        <begin position="379"/>
        <end position="402"/>
    </location>
</feature>
<comment type="subcellular location">
    <subcellularLocation>
        <location evidence="1">Cell membrane</location>
        <topology evidence="1">Multi-pass membrane protein</topology>
    </subcellularLocation>
</comment>
<dbReference type="RefSeq" id="WP_252771062.1">
    <property type="nucleotide sequence ID" value="NZ_JAMXMC010000010.1"/>
</dbReference>
<keyword evidence="4 6" id="KW-1133">Transmembrane helix</keyword>
<name>A0ABT1BSD8_9BURK</name>
<feature type="transmembrane region" description="Helical" evidence="6">
    <location>
        <begin position="340"/>
        <end position="367"/>
    </location>
</feature>
<evidence type="ECO:0000259" key="8">
    <source>
        <dbReference type="Pfam" id="PF12704"/>
    </source>
</evidence>
<evidence type="ECO:0000256" key="6">
    <source>
        <dbReference type="SAM" id="Phobius"/>
    </source>
</evidence>
<evidence type="ECO:0000256" key="3">
    <source>
        <dbReference type="ARBA" id="ARBA00022692"/>
    </source>
</evidence>
<dbReference type="PANTHER" id="PTHR30287">
    <property type="entry name" value="MEMBRANE COMPONENT OF PREDICTED ABC SUPERFAMILY METABOLITE UPTAKE TRANSPORTER"/>
    <property type="match status" value="1"/>
</dbReference>
<feature type="transmembrane region" description="Helical" evidence="6">
    <location>
        <begin position="822"/>
        <end position="844"/>
    </location>
</feature>
<feature type="transmembrane region" description="Helical" evidence="6">
    <location>
        <begin position="288"/>
        <end position="308"/>
    </location>
</feature>
<dbReference type="InterPro" id="IPR025857">
    <property type="entry name" value="MacB_PCD"/>
</dbReference>
<evidence type="ECO:0000313" key="9">
    <source>
        <dbReference type="EMBL" id="MCO5978457.1"/>
    </source>
</evidence>
<evidence type="ECO:0000256" key="5">
    <source>
        <dbReference type="ARBA" id="ARBA00023136"/>
    </source>
</evidence>
<dbReference type="InterPro" id="IPR038766">
    <property type="entry name" value="Membrane_comp_ABC_pdt"/>
</dbReference>
<keyword evidence="2" id="KW-1003">Cell membrane</keyword>
<feature type="transmembrane region" description="Helical" evidence="6">
    <location>
        <begin position="450"/>
        <end position="471"/>
    </location>
</feature>
<dbReference type="PANTHER" id="PTHR30287:SF1">
    <property type="entry name" value="INNER MEMBRANE PROTEIN"/>
    <property type="match status" value="1"/>
</dbReference>
<proteinExistence type="predicted"/>
<evidence type="ECO:0000313" key="10">
    <source>
        <dbReference type="Proteomes" id="UP001204851"/>
    </source>
</evidence>
<feature type="domain" description="ABC3 transporter permease C-terminal" evidence="7">
    <location>
        <begin position="291"/>
        <end position="408"/>
    </location>
</feature>
<feature type="transmembrane region" description="Helical" evidence="6">
    <location>
        <begin position="422"/>
        <end position="443"/>
    </location>
</feature>
<comment type="caution">
    <text evidence="9">The sequence shown here is derived from an EMBL/GenBank/DDBJ whole genome shotgun (WGS) entry which is preliminary data.</text>
</comment>
<dbReference type="EMBL" id="JAMXMC010000010">
    <property type="protein sequence ID" value="MCO5978457.1"/>
    <property type="molecule type" value="Genomic_DNA"/>
</dbReference>
<feature type="domain" description="ABC3 transporter permease C-terminal" evidence="7">
    <location>
        <begin position="740"/>
        <end position="851"/>
    </location>
</feature>
<dbReference type="Proteomes" id="UP001204851">
    <property type="component" value="Unassembled WGS sequence"/>
</dbReference>
<keyword evidence="3 6" id="KW-0812">Transmembrane</keyword>
<dbReference type="Pfam" id="PF12704">
    <property type="entry name" value="MacB_PCD"/>
    <property type="match status" value="1"/>
</dbReference>
<evidence type="ECO:0000259" key="7">
    <source>
        <dbReference type="Pfam" id="PF02687"/>
    </source>
</evidence>
<feature type="transmembrane region" description="Helical" evidence="6">
    <location>
        <begin position="735"/>
        <end position="755"/>
    </location>
</feature>
<reference evidence="9 10" key="1">
    <citation type="submission" date="2022-06" db="EMBL/GenBank/DDBJ databases">
        <title>Ideonella sp. NS12-5 Genome sequencing and assembly.</title>
        <authorList>
            <person name="Jung Y."/>
        </authorList>
    </citation>
    <scope>NUCLEOTIDE SEQUENCE [LARGE SCALE GENOMIC DNA]</scope>
    <source>
        <strain evidence="9 10">NS12-5</strain>
    </source>
</reference>